<dbReference type="EMBL" id="KB292316">
    <property type="protein sequence ID" value="ELU17771.1"/>
    <property type="molecule type" value="Genomic_DNA"/>
</dbReference>
<feature type="non-terminal residue" evidence="2">
    <location>
        <position position="1"/>
    </location>
</feature>
<dbReference type="EMBL" id="AMQN01035494">
    <property type="status" value="NOT_ANNOTATED_CDS"/>
    <property type="molecule type" value="Genomic_DNA"/>
</dbReference>
<evidence type="ECO:0000313" key="3">
    <source>
        <dbReference type="EnsemblMetazoa" id="CapteP196758"/>
    </source>
</evidence>
<organism evidence="2">
    <name type="scientific">Capitella teleta</name>
    <name type="common">Polychaete worm</name>
    <dbReference type="NCBI Taxonomy" id="283909"/>
    <lineage>
        <taxon>Eukaryota</taxon>
        <taxon>Metazoa</taxon>
        <taxon>Spiralia</taxon>
        <taxon>Lophotrochozoa</taxon>
        <taxon>Annelida</taxon>
        <taxon>Polychaeta</taxon>
        <taxon>Sedentaria</taxon>
        <taxon>Scolecida</taxon>
        <taxon>Capitellidae</taxon>
        <taxon>Capitella</taxon>
    </lineage>
</organism>
<evidence type="ECO:0000313" key="2">
    <source>
        <dbReference type="EMBL" id="ELU17771.1"/>
    </source>
</evidence>
<name>R7VKY0_CAPTE</name>
<sequence>VPSMISSHRLFYTGNIIRSQDEVMNIGDLKLIIESYNSYEDVGPANEMLAVVDFKTRQSANTERSEGQRAISEYWRSEVRREQRTGEQAHPSLSDSNYLEGTEPLHLRLETQAAPHPCF</sequence>
<feature type="region of interest" description="Disordered" evidence="1">
    <location>
        <begin position="81"/>
        <end position="101"/>
    </location>
</feature>
<evidence type="ECO:0000256" key="1">
    <source>
        <dbReference type="SAM" id="MobiDB-lite"/>
    </source>
</evidence>
<keyword evidence="4" id="KW-1185">Reference proteome</keyword>
<dbReference type="AlphaFoldDB" id="R7VKY0"/>
<protein>
    <submittedName>
        <fullName evidence="2 3">Uncharacterized protein</fullName>
    </submittedName>
</protein>
<dbReference type="EnsemblMetazoa" id="CapteT196758">
    <property type="protein sequence ID" value="CapteP196758"/>
    <property type="gene ID" value="CapteG196758"/>
</dbReference>
<proteinExistence type="predicted"/>
<dbReference type="Proteomes" id="UP000014760">
    <property type="component" value="Unassembled WGS sequence"/>
</dbReference>
<dbReference type="HOGENOM" id="CLU_2067214_0_0_1"/>
<reference evidence="4" key="1">
    <citation type="submission" date="2012-12" db="EMBL/GenBank/DDBJ databases">
        <authorList>
            <person name="Hellsten U."/>
            <person name="Grimwood J."/>
            <person name="Chapman J.A."/>
            <person name="Shapiro H."/>
            <person name="Aerts A."/>
            <person name="Otillar R.P."/>
            <person name="Terry A.Y."/>
            <person name="Boore J.L."/>
            <person name="Simakov O."/>
            <person name="Marletaz F."/>
            <person name="Cho S.-J."/>
            <person name="Edsinger-Gonzales E."/>
            <person name="Havlak P."/>
            <person name="Kuo D.-H."/>
            <person name="Larsson T."/>
            <person name="Lv J."/>
            <person name="Arendt D."/>
            <person name="Savage R."/>
            <person name="Osoegawa K."/>
            <person name="de Jong P."/>
            <person name="Lindberg D.R."/>
            <person name="Seaver E.C."/>
            <person name="Weisblat D.A."/>
            <person name="Putnam N.H."/>
            <person name="Grigoriev I.V."/>
            <person name="Rokhsar D.S."/>
        </authorList>
    </citation>
    <scope>NUCLEOTIDE SEQUENCE</scope>
    <source>
        <strain evidence="4">I ESC-2004</strain>
    </source>
</reference>
<evidence type="ECO:0000313" key="4">
    <source>
        <dbReference type="Proteomes" id="UP000014760"/>
    </source>
</evidence>
<reference evidence="3" key="3">
    <citation type="submission" date="2015-06" db="UniProtKB">
        <authorList>
            <consortium name="EnsemblMetazoa"/>
        </authorList>
    </citation>
    <scope>IDENTIFICATION</scope>
</reference>
<gene>
    <name evidence="2" type="ORF">CAPTEDRAFT_196758</name>
</gene>
<reference evidence="2 4" key="2">
    <citation type="journal article" date="2013" name="Nature">
        <title>Insights into bilaterian evolution from three spiralian genomes.</title>
        <authorList>
            <person name="Simakov O."/>
            <person name="Marletaz F."/>
            <person name="Cho S.J."/>
            <person name="Edsinger-Gonzales E."/>
            <person name="Havlak P."/>
            <person name="Hellsten U."/>
            <person name="Kuo D.H."/>
            <person name="Larsson T."/>
            <person name="Lv J."/>
            <person name="Arendt D."/>
            <person name="Savage R."/>
            <person name="Osoegawa K."/>
            <person name="de Jong P."/>
            <person name="Grimwood J."/>
            <person name="Chapman J.A."/>
            <person name="Shapiro H."/>
            <person name="Aerts A."/>
            <person name="Otillar R.P."/>
            <person name="Terry A.Y."/>
            <person name="Boore J.L."/>
            <person name="Grigoriev I.V."/>
            <person name="Lindberg D.R."/>
            <person name="Seaver E.C."/>
            <person name="Weisblat D.A."/>
            <person name="Putnam N.H."/>
            <person name="Rokhsar D.S."/>
        </authorList>
    </citation>
    <scope>NUCLEOTIDE SEQUENCE</scope>
    <source>
        <strain evidence="2 4">I ESC-2004</strain>
    </source>
</reference>
<accession>R7VKY0</accession>
<dbReference type="EMBL" id="AMQN01035495">
    <property type="status" value="NOT_ANNOTATED_CDS"/>
    <property type="molecule type" value="Genomic_DNA"/>
</dbReference>